<organism evidence="2 3">
    <name type="scientific">Tengunoibacter tsumagoiensis</name>
    <dbReference type="NCBI Taxonomy" id="2014871"/>
    <lineage>
        <taxon>Bacteria</taxon>
        <taxon>Bacillati</taxon>
        <taxon>Chloroflexota</taxon>
        <taxon>Ktedonobacteria</taxon>
        <taxon>Ktedonobacterales</taxon>
        <taxon>Dictyobacteraceae</taxon>
        <taxon>Tengunoibacter</taxon>
    </lineage>
</organism>
<keyword evidence="3" id="KW-1185">Reference proteome</keyword>
<keyword evidence="2" id="KW-0808">Transferase</keyword>
<dbReference type="EMBL" id="BIFR01000001">
    <property type="protein sequence ID" value="GCE13609.1"/>
    <property type="molecule type" value="Genomic_DNA"/>
</dbReference>
<dbReference type="PANTHER" id="PTHR43792:SF1">
    <property type="entry name" value="N-ACETYLTRANSFERASE DOMAIN-CONTAINING PROTEIN"/>
    <property type="match status" value="1"/>
</dbReference>
<dbReference type="InterPro" id="IPR016181">
    <property type="entry name" value="Acyl_CoA_acyltransferase"/>
</dbReference>
<gene>
    <name evidence="2" type="ORF">KTT_34680</name>
</gene>
<dbReference type="CDD" id="cd04301">
    <property type="entry name" value="NAT_SF"/>
    <property type="match status" value="1"/>
</dbReference>
<reference evidence="3" key="1">
    <citation type="submission" date="2018-12" db="EMBL/GenBank/DDBJ databases">
        <title>Tengunoibacter tsumagoiensis gen. nov., sp. nov., Dictyobacter kobayashii sp. nov., D. alpinus sp. nov., and D. joshuensis sp. nov. and description of Dictyobacteraceae fam. nov. within the order Ktedonobacterales isolated from Tengu-no-mugimeshi.</title>
        <authorList>
            <person name="Wang C.M."/>
            <person name="Zheng Y."/>
            <person name="Sakai Y."/>
            <person name="Toyoda A."/>
            <person name="Minakuchi Y."/>
            <person name="Abe K."/>
            <person name="Yokota A."/>
            <person name="Yabe S."/>
        </authorList>
    </citation>
    <scope>NUCLEOTIDE SEQUENCE [LARGE SCALE GENOMIC DNA]</scope>
    <source>
        <strain evidence="3">Uno3</strain>
    </source>
</reference>
<evidence type="ECO:0000313" key="2">
    <source>
        <dbReference type="EMBL" id="GCE13609.1"/>
    </source>
</evidence>
<dbReference type="InterPro" id="IPR000182">
    <property type="entry name" value="GNAT_dom"/>
</dbReference>
<dbReference type="PROSITE" id="PS51186">
    <property type="entry name" value="GNAT"/>
    <property type="match status" value="1"/>
</dbReference>
<dbReference type="Proteomes" id="UP000287352">
    <property type="component" value="Unassembled WGS sequence"/>
</dbReference>
<feature type="domain" description="N-acetyltransferase" evidence="1">
    <location>
        <begin position="8"/>
        <end position="172"/>
    </location>
</feature>
<name>A0A402A3I6_9CHLR</name>
<dbReference type="AlphaFoldDB" id="A0A402A3I6"/>
<dbReference type="RefSeq" id="WP_161975561.1">
    <property type="nucleotide sequence ID" value="NZ_BIFR01000001.1"/>
</dbReference>
<comment type="caution">
    <text evidence="2">The sequence shown here is derived from an EMBL/GenBank/DDBJ whole genome shotgun (WGS) entry which is preliminary data.</text>
</comment>
<dbReference type="PANTHER" id="PTHR43792">
    <property type="entry name" value="GNAT FAMILY, PUTATIVE (AFU_ORTHOLOGUE AFUA_3G00765)-RELATED-RELATED"/>
    <property type="match status" value="1"/>
</dbReference>
<dbReference type="Pfam" id="PF13302">
    <property type="entry name" value="Acetyltransf_3"/>
    <property type="match status" value="1"/>
</dbReference>
<dbReference type="InterPro" id="IPR051531">
    <property type="entry name" value="N-acetyltransferase"/>
</dbReference>
<evidence type="ECO:0000259" key="1">
    <source>
        <dbReference type="PROSITE" id="PS51186"/>
    </source>
</evidence>
<evidence type="ECO:0000313" key="3">
    <source>
        <dbReference type="Proteomes" id="UP000287352"/>
    </source>
</evidence>
<dbReference type="Gene3D" id="3.40.630.30">
    <property type="match status" value="1"/>
</dbReference>
<sequence length="181" mass="21405">MHLQTRRLIVREFTMADLSAIYHYESQPEFARYLSYGPWTLEECHEDLAFHVTHQHEPGRIFYHLAIVLSERLIGWCGLKIMQQDAREAELGYGIHPSFWQHGYATEAAQAMIAEGFTTLNMHRIFATCDPRNQGSEHVLQKLGMQKEGHFREHKWNKGAWKDSLYYSILEQEWRLRIETL</sequence>
<accession>A0A402A3I6</accession>
<proteinExistence type="predicted"/>
<protein>
    <submittedName>
        <fullName evidence="2">N-acetyltransferase</fullName>
    </submittedName>
</protein>
<dbReference type="GO" id="GO:0016747">
    <property type="term" value="F:acyltransferase activity, transferring groups other than amino-acyl groups"/>
    <property type="evidence" value="ECO:0007669"/>
    <property type="project" value="InterPro"/>
</dbReference>
<dbReference type="SUPFAM" id="SSF55729">
    <property type="entry name" value="Acyl-CoA N-acyltransferases (Nat)"/>
    <property type="match status" value="1"/>
</dbReference>